<dbReference type="PROSITE" id="PS50885">
    <property type="entry name" value="HAMP"/>
    <property type="match status" value="1"/>
</dbReference>
<evidence type="ECO:0000256" key="6">
    <source>
        <dbReference type="ARBA" id="ARBA00022553"/>
    </source>
</evidence>
<dbReference type="PANTHER" id="PTHR44936:SF5">
    <property type="entry name" value="SENSOR HISTIDINE KINASE ENVZ"/>
    <property type="match status" value="1"/>
</dbReference>
<reference evidence="18 19" key="1">
    <citation type="submission" date="2019-04" db="EMBL/GenBank/DDBJ databases">
        <title>Genome sequence of strain shin9-1.</title>
        <authorList>
            <person name="Gao J."/>
            <person name="Sun J."/>
        </authorList>
    </citation>
    <scope>NUCLEOTIDE SEQUENCE [LARGE SCALE GENOMIC DNA]</scope>
    <source>
        <strain evidence="19">shin9-1</strain>
    </source>
</reference>
<keyword evidence="7" id="KW-0808">Transferase</keyword>
<dbReference type="GO" id="GO:0005524">
    <property type="term" value="F:ATP binding"/>
    <property type="evidence" value="ECO:0007669"/>
    <property type="project" value="UniProtKB-KW"/>
</dbReference>
<keyword evidence="14 15" id="KW-0472">Membrane</keyword>
<keyword evidence="6" id="KW-0597">Phosphoprotein</keyword>
<dbReference type="SUPFAM" id="SSF158472">
    <property type="entry name" value="HAMP domain-like"/>
    <property type="match status" value="1"/>
</dbReference>
<comment type="subcellular location">
    <subcellularLocation>
        <location evidence="2">Cell inner membrane</location>
        <topology evidence="2">Multi-pass membrane protein</topology>
    </subcellularLocation>
</comment>
<dbReference type="CDD" id="cd06225">
    <property type="entry name" value="HAMP"/>
    <property type="match status" value="1"/>
</dbReference>
<keyword evidence="9" id="KW-0547">Nucleotide-binding</keyword>
<evidence type="ECO:0000259" key="17">
    <source>
        <dbReference type="PROSITE" id="PS50885"/>
    </source>
</evidence>
<dbReference type="PRINTS" id="PR00344">
    <property type="entry name" value="BCTRLSENSOR"/>
</dbReference>
<dbReference type="Gene3D" id="3.30.565.10">
    <property type="entry name" value="Histidine kinase-like ATPase, C-terminal domain"/>
    <property type="match status" value="1"/>
</dbReference>
<dbReference type="CDD" id="cd00082">
    <property type="entry name" value="HisKA"/>
    <property type="match status" value="1"/>
</dbReference>
<dbReference type="SMART" id="SM00304">
    <property type="entry name" value="HAMP"/>
    <property type="match status" value="1"/>
</dbReference>
<evidence type="ECO:0000256" key="14">
    <source>
        <dbReference type="ARBA" id="ARBA00023136"/>
    </source>
</evidence>
<dbReference type="PROSITE" id="PS50109">
    <property type="entry name" value="HIS_KIN"/>
    <property type="match status" value="1"/>
</dbReference>
<dbReference type="Proteomes" id="UP000308828">
    <property type="component" value="Unassembled WGS sequence"/>
</dbReference>
<dbReference type="Gene3D" id="1.10.287.130">
    <property type="match status" value="1"/>
</dbReference>
<dbReference type="InterPro" id="IPR036890">
    <property type="entry name" value="HATPase_C_sf"/>
</dbReference>
<evidence type="ECO:0000256" key="9">
    <source>
        <dbReference type="ARBA" id="ARBA00022741"/>
    </source>
</evidence>
<dbReference type="EC" id="2.7.13.3" evidence="3"/>
<keyword evidence="4" id="KW-1003">Cell membrane</keyword>
<keyword evidence="8 15" id="KW-0812">Transmembrane</keyword>
<comment type="caution">
    <text evidence="18">The sequence shown here is derived from an EMBL/GenBank/DDBJ whole genome shotgun (WGS) entry which is preliminary data.</text>
</comment>
<evidence type="ECO:0000256" key="10">
    <source>
        <dbReference type="ARBA" id="ARBA00022777"/>
    </source>
</evidence>
<evidence type="ECO:0000313" key="19">
    <source>
        <dbReference type="Proteomes" id="UP000308828"/>
    </source>
</evidence>
<evidence type="ECO:0000313" key="18">
    <source>
        <dbReference type="EMBL" id="THV19816.1"/>
    </source>
</evidence>
<feature type="domain" description="Histidine kinase" evidence="16">
    <location>
        <begin position="291"/>
        <end position="490"/>
    </location>
</feature>
<feature type="transmembrane region" description="Helical" evidence="15">
    <location>
        <begin position="58"/>
        <end position="81"/>
    </location>
</feature>
<evidence type="ECO:0000256" key="15">
    <source>
        <dbReference type="SAM" id="Phobius"/>
    </source>
</evidence>
<dbReference type="OrthoDB" id="9804645at2"/>
<feature type="transmembrane region" description="Helical" evidence="15">
    <location>
        <begin position="211"/>
        <end position="230"/>
    </location>
</feature>
<dbReference type="Pfam" id="PF02518">
    <property type="entry name" value="HATPase_c"/>
    <property type="match status" value="1"/>
</dbReference>
<evidence type="ECO:0000256" key="11">
    <source>
        <dbReference type="ARBA" id="ARBA00022840"/>
    </source>
</evidence>
<evidence type="ECO:0000259" key="16">
    <source>
        <dbReference type="PROSITE" id="PS50109"/>
    </source>
</evidence>
<evidence type="ECO:0000256" key="7">
    <source>
        <dbReference type="ARBA" id="ARBA00022679"/>
    </source>
</evidence>
<dbReference type="GO" id="GO:0005886">
    <property type="term" value="C:plasma membrane"/>
    <property type="evidence" value="ECO:0007669"/>
    <property type="project" value="UniProtKB-SubCell"/>
</dbReference>
<dbReference type="SUPFAM" id="SSF55874">
    <property type="entry name" value="ATPase domain of HSP90 chaperone/DNA topoisomerase II/histidine kinase"/>
    <property type="match status" value="1"/>
</dbReference>
<dbReference type="Pfam" id="PF00672">
    <property type="entry name" value="HAMP"/>
    <property type="match status" value="1"/>
</dbReference>
<dbReference type="InterPro" id="IPR003661">
    <property type="entry name" value="HisK_dim/P_dom"/>
</dbReference>
<keyword evidence="10" id="KW-0418">Kinase</keyword>
<dbReference type="PANTHER" id="PTHR44936">
    <property type="entry name" value="SENSOR PROTEIN CREC"/>
    <property type="match status" value="1"/>
</dbReference>
<evidence type="ECO:0000256" key="12">
    <source>
        <dbReference type="ARBA" id="ARBA00022989"/>
    </source>
</evidence>
<comment type="catalytic activity">
    <reaction evidence="1">
        <text>ATP + protein L-histidine = ADP + protein N-phospho-L-histidine.</text>
        <dbReference type="EC" id="2.7.13.3"/>
    </reaction>
</comment>
<dbReference type="InterPro" id="IPR003660">
    <property type="entry name" value="HAMP_dom"/>
</dbReference>
<gene>
    <name evidence="18" type="ORF">FAA97_20300</name>
</gene>
<protein>
    <recommendedName>
        <fullName evidence="3">histidine kinase</fullName>
        <ecNumber evidence="3">2.7.13.3</ecNumber>
    </recommendedName>
</protein>
<dbReference type="InterPro" id="IPR005467">
    <property type="entry name" value="His_kinase_dom"/>
</dbReference>
<dbReference type="SMART" id="SM00388">
    <property type="entry name" value="HisKA"/>
    <property type="match status" value="1"/>
</dbReference>
<evidence type="ECO:0000256" key="8">
    <source>
        <dbReference type="ARBA" id="ARBA00022692"/>
    </source>
</evidence>
<keyword evidence="19" id="KW-1185">Reference proteome</keyword>
<proteinExistence type="predicted"/>
<dbReference type="AlphaFoldDB" id="A0A4V4HLX0"/>
<organism evidence="18 19">
    <name type="scientific">Peteryoungia ipomoeae</name>
    <dbReference type="NCBI Taxonomy" id="1210932"/>
    <lineage>
        <taxon>Bacteria</taxon>
        <taxon>Pseudomonadati</taxon>
        <taxon>Pseudomonadota</taxon>
        <taxon>Alphaproteobacteria</taxon>
        <taxon>Hyphomicrobiales</taxon>
        <taxon>Rhizobiaceae</taxon>
        <taxon>Peteryoungia</taxon>
    </lineage>
</organism>
<keyword evidence="13" id="KW-0902">Two-component regulatory system</keyword>
<evidence type="ECO:0000256" key="1">
    <source>
        <dbReference type="ARBA" id="ARBA00000085"/>
    </source>
</evidence>
<evidence type="ECO:0000256" key="3">
    <source>
        <dbReference type="ARBA" id="ARBA00012438"/>
    </source>
</evidence>
<sequence length="494" mass="54284">MIARSMFRSVVSVASSMGAKTSSRQFEARVICLRRMSSVPDCRHETRMQRWWRSMDSLRLRTALVVLFGISLVHFGSLFTYHQSLEQELDLANEVRLADQLLTIKRSVMRAPIEEREQVAHDFSGGSIDAHWGATPYAVAGATGAENWEPLRRNLRELAPEIAEDGLIIGSDNQADDDPHLAVVSIKLPDASWINVHLVSWDRKVPPPGGMLVSTTLMALGAIIVSMLLVRWFTRPLTAVATAAKDFYRGKTVVPVPETGPREVVELAAAFNDMQRRIERLIEDRTQALAAVSHDLKTPITRLRFRAEDLADGVARDAMAEDLTEMERMLDQTLSFLRGDRSDEELKPIDIVAILGTLVDDAADRGASIDLSGAAHAIVTGRRLALKRAFSNLIDNALKYGERARVEVIDRQSDVLVAISDDGPGIAAQDVERALSPFVRLEPSRNLETGGFGLGLPIAQAIIDGHSGTLRLENRQTGGLVVSVILPKDVAKPS</sequence>
<dbReference type="SMART" id="SM00387">
    <property type="entry name" value="HATPase_c"/>
    <property type="match status" value="1"/>
</dbReference>
<evidence type="ECO:0000256" key="5">
    <source>
        <dbReference type="ARBA" id="ARBA00022519"/>
    </source>
</evidence>
<evidence type="ECO:0000256" key="4">
    <source>
        <dbReference type="ARBA" id="ARBA00022475"/>
    </source>
</evidence>
<dbReference type="InterPro" id="IPR036097">
    <property type="entry name" value="HisK_dim/P_sf"/>
</dbReference>
<keyword evidence="11" id="KW-0067">ATP-binding</keyword>
<evidence type="ECO:0000256" key="13">
    <source>
        <dbReference type="ARBA" id="ARBA00023012"/>
    </source>
</evidence>
<dbReference type="SUPFAM" id="SSF47384">
    <property type="entry name" value="Homodimeric domain of signal transducing histidine kinase"/>
    <property type="match status" value="1"/>
</dbReference>
<evidence type="ECO:0000256" key="2">
    <source>
        <dbReference type="ARBA" id="ARBA00004429"/>
    </source>
</evidence>
<keyword evidence="5" id="KW-0997">Cell inner membrane</keyword>
<accession>A0A4V4HLX0</accession>
<keyword evidence="12 15" id="KW-1133">Transmembrane helix</keyword>
<dbReference type="EMBL" id="STGV01000010">
    <property type="protein sequence ID" value="THV19816.1"/>
    <property type="molecule type" value="Genomic_DNA"/>
</dbReference>
<dbReference type="InterPro" id="IPR003594">
    <property type="entry name" value="HATPase_dom"/>
</dbReference>
<dbReference type="GO" id="GO:0000155">
    <property type="term" value="F:phosphorelay sensor kinase activity"/>
    <property type="evidence" value="ECO:0007669"/>
    <property type="project" value="InterPro"/>
</dbReference>
<dbReference type="InterPro" id="IPR050980">
    <property type="entry name" value="2C_sensor_his_kinase"/>
</dbReference>
<name>A0A4V4HLX0_9HYPH</name>
<feature type="domain" description="HAMP" evidence="17">
    <location>
        <begin position="231"/>
        <end position="283"/>
    </location>
</feature>
<dbReference type="InterPro" id="IPR004358">
    <property type="entry name" value="Sig_transdc_His_kin-like_C"/>
</dbReference>